<protein>
    <submittedName>
        <fullName evidence="2">Unannotated protein</fullName>
    </submittedName>
</protein>
<evidence type="ECO:0000313" key="1">
    <source>
        <dbReference type="EMBL" id="CAB4768465.1"/>
    </source>
</evidence>
<name>A0A6J6ZGE6_9ZZZZ</name>
<accession>A0A6J6ZGE6</accession>
<gene>
    <name evidence="1" type="ORF">UFOPK2754_02962</name>
    <name evidence="2" type="ORF">UFOPK3139_00386</name>
    <name evidence="3" type="ORF">UFOPK3543_01329</name>
</gene>
<reference evidence="2" key="1">
    <citation type="submission" date="2020-05" db="EMBL/GenBank/DDBJ databases">
        <authorList>
            <person name="Chiriac C."/>
            <person name="Salcher M."/>
            <person name="Ghai R."/>
            <person name="Kavagutti S V."/>
        </authorList>
    </citation>
    <scope>NUCLEOTIDE SEQUENCE</scope>
</reference>
<dbReference type="Gene3D" id="3.30.70.100">
    <property type="match status" value="1"/>
</dbReference>
<dbReference type="EMBL" id="CAFBMH010000041">
    <property type="protein sequence ID" value="CAB4908596.1"/>
    <property type="molecule type" value="Genomic_DNA"/>
</dbReference>
<dbReference type="AlphaFoldDB" id="A0A6J6ZGE6"/>
<proteinExistence type="predicted"/>
<sequence>MVDASVRAHVVLVFTTAHDEAVVAHEMRNHEALREVAVRRLARSEPAAGHEIPVVAVTDVEAVWFVPAHDPLVFERLQLFATFGIEVHLVDTIERWPVPVDHDASSPRRLAFVSRLAAIDRATFRARWDVHAGLARVHQQSIAAYTQHLIIDSWGVTPRSFDGIAEFAYLTHLDGTTPPRYDSDEGRDILIADIAGLLAPGGSRSVWVRSA</sequence>
<dbReference type="EMBL" id="CAEZYR010000163">
    <property type="protein sequence ID" value="CAB4768465.1"/>
    <property type="molecule type" value="Genomic_DNA"/>
</dbReference>
<dbReference type="EMBL" id="CAFABA010000009">
    <property type="protein sequence ID" value="CAB4816427.1"/>
    <property type="molecule type" value="Genomic_DNA"/>
</dbReference>
<organism evidence="2">
    <name type="scientific">freshwater metagenome</name>
    <dbReference type="NCBI Taxonomy" id="449393"/>
    <lineage>
        <taxon>unclassified sequences</taxon>
        <taxon>metagenomes</taxon>
        <taxon>ecological metagenomes</taxon>
    </lineage>
</organism>
<evidence type="ECO:0000313" key="3">
    <source>
        <dbReference type="EMBL" id="CAB4908596.1"/>
    </source>
</evidence>
<evidence type="ECO:0000313" key="2">
    <source>
        <dbReference type="EMBL" id="CAB4816427.1"/>
    </source>
</evidence>